<name>A0A401XJ41_9FLAO</name>
<dbReference type="Pfam" id="PF01435">
    <property type="entry name" value="Peptidase_M48"/>
    <property type="match status" value="1"/>
</dbReference>
<dbReference type="AlphaFoldDB" id="A0A401XJ41"/>
<keyword evidence="2" id="KW-0479">Metal-binding</keyword>
<proteinExistence type="inferred from homology"/>
<dbReference type="PANTHER" id="PTHR22726:SF1">
    <property type="entry name" value="METALLOENDOPEPTIDASE OMA1, MITOCHONDRIAL"/>
    <property type="match status" value="1"/>
</dbReference>
<evidence type="ECO:0000313" key="8">
    <source>
        <dbReference type="EMBL" id="GCD77008.1"/>
    </source>
</evidence>
<keyword evidence="4 6" id="KW-0862">Zinc</keyword>
<reference evidence="8 9" key="1">
    <citation type="submission" date="2018-11" db="EMBL/GenBank/DDBJ databases">
        <title>Schleiferia aggregans sp. nov., a moderately thermophilic heterotrophic bacterium isolated from microbial mats at a terrestrial hot spring.</title>
        <authorList>
            <person name="Iino T."/>
            <person name="Ohkuma M."/>
            <person name="Haruta S."/>
        </authorList>
    </citation>
    <scope>NUCLEOTIDE SEQUENCE [LARGE SCALE GENOMIC DNA]</scope>
    <source>
        <strain evidence="8 9">LA</strain>
    </source>
</reference>
<comment type="cofactor">
    <cofactor evidence="6">
        <name>Zn(2+)</name>
        <dbReference type="ChEBI" id="CHEBI:29105"/>
    </cofactor>
    <text evidence="6">Binds 1 zinc ion per subunit.</text>
</comment>
<evidence type="ECO:0000256" key="4">
    <source>
        <dbReference type="ARBA" id="ARBA00022833"/>
    </source>
</evidence>
<evidence type="ECO:0000259" key="7">
    <source>
        <dbReference type="Pfam" id="PF01435"/>
    </source>
</evidence>
<dbReference type="InterPro" id="IPR051156">
    <property type="entry name" value="Mito/Outer_Membr_Metalloprot"/>
</dbReference>
<gene>
    <name evidence="8" type="ORF">JCM31826_04900</name>
</gene>
<evidence type="ECO:0000313" key="9">
    <source>
        <dbReference type="Proteomes" id="UP000286715"/>
    </source>
</evidence>
<dbReference type="GO" id="GO:0051603">
    <property type="term" value="P:proteolysis involved in protein catabolic process"/>
    <property type="evidence" value="ECO:0007669"/>
    <property type="project" value="TreeGrafter"/>
</dbReference>
<comment type="caution">
    <text evidence="8">The sequence shown here is derived from an EMBL/GenBank/DDBJ whole genome shotgun (WGS) entry which is preliminary data.</text>
</comment>
<dbReference type="GO" id="GO:0016020">
    <property type="term" value="C:membrane"/>
    <property type="evidence" value="ECO:0007669"/>
    <property type="project" value="TreeGrafter"/>
</dbReference>
<dbReference type="GO" id="GO:0046872">
    <property type="term" value="F:metal ion binding"/>
    <property type="evidence" value="ECO:0007669"/>
    <property type="project" value="UniProtKB-KW"/>
</dbReference>
<dbReference type="Proteomes" id="UP000286715">
    <property type="component" value="Unassembled WGS sequence"/>
</dbReference>
<comment type="similarity">
    <text evidence="6">Belongs to the peptidase M48 family.</text>
</comment>
<keyword evidence="3 6" id="KW-0378">Hydrolase</keyword>
<evidence type="ECO:0000256" key="6">
    <source>
        <dbReference type="RuleBase" id="RU003983"/>
    </source>
</evidence>
<feature type="domain" description="Peptidase M48" evidence="7">
    <location>
        <begin position="73"/>
        <end position="258"/>
    </location>
</feature>
<dbReference type="GO" id="GO:0004222">
    <property type="term" value="F:metalloendopeptidase activity"/>
    <property type="evidence" value="ECO:0007669"/>
    <property type="project" value="InterPro"/>
</dbReference>
<evidence type="ECO:0000256" key="1">
    <source>
        <dbReference type="ARBA" id="ARBA00022670"/>
    </source>
</evidence>
<dbReference type="PANTHER" id="PTHR22726">
    <property type="entry name" value="METALLOENDOPEPTIDASE OMA1"/>
    <property type="match status" value="1"/>
</dbReference>
<keyword evidence="5 6" id="KW-0482">Metalloprotease</keyword>
<dbReference type="Gene3D" id="3.30.2010.10">
    <property type="entry name" value="Metalloproteases ('zincins'), catalytic domain"/>
    <property type="match status" value="1"/>
</dbReference>
<dbReference type="CDD" id="cd07331">
    <property type="entry name" value="M48C_Oma1_like"/>
    <property type="match status" value="1"/>
</dbReference>
<dbReference type="InterPro" id="IPR001915">
    <property type="entry name" value="Peptidase_M48"/>
</dbReference>
<dbReference type="RefSeq" id="WP_124397064.1">
    <property type="nucleotide sequence ID" value="NZ_BHZE01000003.1"/>
</dbReference>
<organism evidence="8 9">
    <name type="scientific">Thermaurantimonas aggregans</name>
    <dbReference type="NCBI Taxonomy" id="2173829"/>
    <lineage>
        <taxon>Bacteria</taxon>
        <taxon>Pseudomonadati</taxon>
        <taxon>Bacteroidota</taxon>
        <taxon>Flavobacteriia</taxon>
        <taxon>Flavobacteriales</taxon>
        <taxon>Schleiferiaceae</taxon>
        <taxon>Thermaurantimonas</taxon>
    </lineage>
</organism>
<dbReference type="OrthoDB" id="9810445at2"/>
<accession>A0A401XJ41</accession>
<dbReference type="EMBL" id="BHZE01000003">
    <property type="protein sequence ID" value="GCD77008.1"/>
    <property type="molecule type" value="Genomic_DNA"/>
</dbReference>
<keyword evidence="9" id="KW-1185">Reference proteome</keyword>
<protein>
    <submittedName>
        <fullName evidence="8">Peptidase M48</fullName>
    </submittedName>
</protein>
<evidence type="ECO:0000256" key="2">
    <source>
        <dbReference type="ARBA" id="ARBA00022723"/>
    </source>
</evidence>
<sequence>MKIRIIIAPIWILLLVFTTVTCKRVPITGRKQLAFLPASELNTLSFSQYQQIKEKEQVIKGTPEAQMIERVGRRIQKAVEDYLKANGQSQLLNGFEWEFILIKSDVINAWCMPGGKVAFYTGILPICKDETGVAVVMGHEVAHAIAQHGNERMSQAMLQQFGGMALAVALRDKPAETQAIFLGAYGVGTTVGAILPFSRLHESEADRLGLIFMAMAGYDPREAPKFWERMSKLNGGQKPPEILSTHPSNERRISDLNAQIPEALKYYKP</sequence>
<keyword evidence="1 6" id="KW-0645">Protease</keyword>
<evidence type="ECO:0000256" key="5">
    <source>
        <dbReference type="ARBA" id="ARBA00023049"/>
    </source>
</evidence>
<evidence type="ECO:0000256" key="3">
    <source>
        <dbReference type="ARBA" id="ARBA00022801"/>
    </source>
</evidence>